<comment type="caution">
    <text evidence="2">The sequence shown here is derived from an EMBL/GenBank/DDBJ whole genome shotgun (WGS) entry which is preliminary data.</text>
</comment>
<feature type="signal peptide" evidence="1">
    <location>
        <begin position="1"/>
        <end position="23"/>
    </location>
</feature>
<keyword evidence="3" id="KW-1185">Reference proteome</keyword>
<accession>A0A938WSR2</accession>
<dbReference type="Proteomes" id="UP000706891">
    <property type="component" value="Unassembled WGS sequence"/>
</dbReference>
<dbReference type="EMBL" id="JACJJG010000082">
    <property type="protein sequence ID" value="MBM6674447.1"/>
    <property type="molecule type" value="Genomic_DNA"/>
</dbReference>
<evidence type="ECO:0000256" key="1">
    <source>
        <dbReference type="SAM" id="SignalP"/>
    </source>
</evidence>
<protein>
    <recommendedName>
        <fullName evidence="4">DUF4890 domain-containing protein</fullName>
    </recommendedName>
</protein>
<evidence type="ECO:0000313" key="2">
    <source>
        <dbReference type="EMBL" id="MBM6674447.1"/>
    </source>
</evidence>
<dbReference type="RefSeq" id="WP_205105596.1">
    <property type="nucleotide sequence ID" value="NZ_JACJJG010000082.1"/>
</dbReference>
<sequence>MKRIISMLIMAVMMTAFSSTTYAQDTNDRQQKREKLAETQARHIARQLAFDDATTAKFIDTYCQCQKEIWALGPRAKRQRGTAKTDAETEKAIEERFKRSQKLLDIREKYYKEYSKFLTPKQIQRVYAIEKRMMGRLGKNAGKRHPRPRR</sequence>
<reference evidence="2" key="1">
    <citation type="submission" date="2020-08" db="EMBL/GenBank/DDBJ databases">
        <authorList>
            <person name="Cejkova D."/>
            <person name="Kubasova T."/>
            <person name="Jahodarova E."/>
            <person name="Rychlik I."/>
        </authorList>
    </citation>
    <scope>NUCLEOTIDE SEQUENCE</scope>
    <source>
        <strain evidence="2">An824</strain>
    </source>
</reference>
<organism evidence="2 3">
    <name type="scientific">Marseilla massiliensis</name>
    <dbReference type="NCBI Taxonomy" id="1841864"/>
    <lineage>
        <taxon>Bacteria</taxon>
        <taxon>Pseudomonadati</taxon>
        <taxon>Bacteroidota</taxon>
        <taxon>Bacteroidia</taxon>
        <taxon>Bacteroidales</taxon>
        <taxon>Prevotellaceae</taxon>
        <taxon>Marseilla</taxon>
    </lineage>
</organism>
<keyword evidence="1" id="KW-0732">Signal</keyword>
<name>A0A938WSR2_9BACT</name>
<evidence type="ECO:0008006" key="4">
    <source>
        <dbReference type="Google" id="ProtNLM"/>
    </source>
</evidence>
<feature type="chain" id="PRO_5037989307" description="DUF4890 domain-containing protein" evidence="1">
    <location>
        <begin position="24"/>
        <end position="150"/>
    </location>
</feature>
<reference evidence="2" key="2">
    <citation type="journal article" date="2021" name="Sci. Rep.">
        <title>The distribution of antibiotic resistance genes in chicken gut microbiota commensals.</title>
        <authorList>
            <person name="Juricova H."/>
            <person name="Matiasovicova J."/>
            <person name="Kubasova T."/>
            <person name="Cejkova D."/>
            <person name="Rychlik I."/>
        </authorList>
    </citation>
    <scope>NUCLEOTIDE SEQUENCE</scope>
    <source>
        <strain evidence="2">An824</strain>
    </source>
</reference>
<gene>
    <name evidence="2" type="ORF">H6A34_11250</name>
</gene>
<dbReference type="AlphaFoldDB" id="A0A938WSR2"/>
<evidence type="ECO:0000313" key="3">
    <source>
        <dbReference type="Proteomes" id="UP000706891"/>
    </source>
</evidence>
<proteinExistence type="predicted"/>